<dbReference type="InterPro" id="IPR025058">
    <property type="entry name" value="DUF3995"/>
</dbReference>
<reference evidence="3" key="2">
    <citation type="submission" date="2011-01" db="EMBL/GenBank/DDBJ databases">
        <title>The complete genome of Deinococcus maricopensis DSM 21211.</title>
        <authorList>
            <consortium name="US DOE Joint Genome Institute (JGI-PGF)"/>
            <person name="Lucas S."/>
            <person name="Copeland A."/>
            <person name="Lapidus A."/>
            <person name="Goodwin L."/>
            <person name="Pitluck S."/>
            <person name="Kyrpides N."/>
            <person name="Mavromatis K."/>
            <person name="Pagani I."/>
            <person name="Ivanova N."/>
            <person name="Ovchinnikova G."/>
            <person name="Zeytun A."/>
            <person name="Detter J.C."/>
            <person name="Han C."/>
            <person name="Land M."/>
            <person name="Hauser L."/>
            <person name="Markowitz V."/>
            <person name="Cheng J.-F."/>
            <person name="Hugenholtz P."/>
            <person name="Woyke T."/>
            <person name="Wu D."/>
            <person name="Pukall R."/>
            <person name="Gehrich-Schroeter G."/>
            <person name="Brambilla E."/>
            <person name="Klenk H.-P."/>
            <person name="Eisen J.A."/>
        </authorList>
    </citation>
    <scope>NUCLEOTIDE SEQUENCE [LARGE SCALE GENOMIC DNA]</scope>
    <source>
        <strain evidence="3">DSM 21211 / LMG 22137 / NRRL B-23946 / LB-34</strain>
    </source>
</reference>
<dbReference type="OrthoDB" id="344976at2"/>
<dbReference type="HOGENOM" id="CLU_125898_0_0_0"/>
<dbReference type="KEGG" id="dmr:Deima_2497"/>
<dbReference type="Proteomes" id="UP000008635">
    <property type="component" value="Chromosome"/>
</dbReference>
<dbReference type="EMBL" id="CP002454">
    <property type="protein sequence ID" value="ADV68132.1"/>
    <property type="molecule type" value="Genomic_DNA"/>
</dbReference>
<keyword evidence="1" id="KW-0472">Membrane</keyword>
<dbReference type="RefSeq" id="WP_013557637.1">
    <property type="nucleotide sequence ID" value="NC_014958.1"/>
</dbReference>
<dbReference type="AlphaFoldDB" id="E8UAP3"/>
<dbReference type="Pfam" id="PF13160">
    <property type="entry name" value="DUF3995"/>
    <property type="match status" value="1"/>
</dbReference>
<sequence>MVTAVVAVLLALSGLHVYWALGGRRGVAVAVPTSPNGAQLFRPSILATLMVACALGLAALLVLAAHGVLRAPVPEVLLIVGERALACVFLLRALGEFRYVGLFRRVRATPFARWDAWLFTPLCLLLGVVVWTLPR</sequence>
<name>E8UAP3_DEIML</name>
<evidence type="ECO:0008006" key="4">
    <source>
        <dbReference type="Google" id="ProtNLM"/>
    </source>
</evidence>
<evidence type="ECO:0000256" key="1">
    <source>
        <dbReference type="SAM" id="Phobius"/>
    </source>
</evidence>
<keyword evidence="1" id="KW-0812">Transmembrane</keyword>
<feature type="transmembrane region" description="Helical" evidence="1">
    <location>
        <begin position="40"/>
        <end position="64"/>
    </location>
</feature>
<organism evidence="2 3">
    <name type="scientific">Deinococcus maricopensis (strain DSM 21211 / LMG 22137 / NRRL B-23946 / LB-34)</name>
    <dbReference type="NCBI Taxonomy" id="709986"/>
    <lineage>
        <taxon>Bacteria</taxon>
        <taxon>Thermotogati</taxon>
        <taxon>Deinococcota</taxon>
        <taxon>Deinococci</taxon>
        <taxon>Deinococcales</taxon>
        <taxon>Deinococcaceae</taxon>
        <taxon>Deinococcus</taxon>
    </lineage>
</organism>
<feature type="transmembrane region" description="Helical" evidence="1">
    <location>
        <begin position="114"/>
        <end position="133"/>
    </location>
</feature>
<reference evidence="2 3" key="1">
    <citation type="journal article" date="2011" name="Stand. Genomic Sci.">
        <title>Complete genome sequence of Deinococcus maricopensis type strain (LB-34).</title>
        <authorList>
            <person name="Pukall R."/>
            <person name="Zeytun A."/>
            <person name="Lucas S."/>
            <person name="Lapidus A."/>
            <person name="Hammon N."/>
            <person name="Deshpande S."/>
            <person name="Nolan M."/>
            <person name="Cheng J.F."/>
            <person name="Pitluck S."/>
            <person name="Liolios K."/>
            <person name="Pagani I."/>
            <person name="Mikhailova N."/>
            <person name="Ivanova N."/>
            <person name="Mavromatis K."/>
            <person name="Pati A."/>
            <person name="Tapia R."/>
            <person name="Han C."/>
            <person name="Goodwin L."/>
            <person name="Chen A."/>
            <person name="Palaniappan K."/>
            <person name="Land M."/>
            <person name="Hauser L."/>
            <person name="Chang Y.J."/>
            <person name="Jeffries C.D."/>
            <person name="Brambilla E.M."/>
            <person name="Rohde M."/>
            <person name="Goker M."/>
            <person name="Detter J.C."/>
            <person name="Woyke T."/>
            <person name="Bristow J."/>
            <person name="Eisen J.A."/>
            <person name="Markowitz V."/>
            <person name="Hugenholtz P."/>
            <person name="Kyrpides N.C."/>
            <person name="Klenk H.P."/>
        </authorList>
    </citation>
    <scope>NUCLEOTIDE SEQUENCE [LARGE SCALE GENOMIC DNA]</scope>
    <source>
        <strain evidence="3">DSM 21211 / LMG 22137 / NRRL B-23946 / LB-34</strain>
    </source>
</reference>
<protein>
    <recommendedName>
        <fullName evidence="4">DUF3995 domain-containing protein</fullName>
    </recommendedName>
</protein>
<dbReference type="eggNOG" id="ENOG5032ZJG">
    <property type="taxonomic scope" value="Bacteria"/>
</dbReference>
<feature type="transmembrane region" description="Helical" evidence="1">
    <location>
        <begin position="76"/>
        <end position="94"/>
    </location>
</feature>
<keyword evidence="3" id="KW-1185">Reference proteome</keyword>
<keyword evidence="1" id="KW-1133">Transmembrane helix</keyword>
<proteinExistence type="predicted"/>
<evidence type="ECO:0000313" key="2">
    <source>
        <dbReference type="EMBL" id="ADV68132.1"/>
    </source>
</evidence>
<accession>E8UAP3</accession>
<gene>
    <name evidence="2" type="ordered locus">Deima_2497</name>
</gene>
<evidence type="ECO:0000313" key="3">
    <source>
        <dbReference type="Proteomes" id="UP000008635"/>
    </source>
</evidence>